<dbReference type="OrthoDB" id="9807853at2"/>
<dbReference type="PANTHER" id="PTHR13504">
    <property type="entry name" value="FIDO DOMAIN-CONTAINING PROTEIN DDB_G0283145"/>
    <property type="match status" value="1"/>
</dbReference>
<evidence type="ECO:0000256" key="2">
    <source>
        <dbReference type="PIRSR" id="PIRSR640198-3"/>
    </source>
</evidence>
<dbReference type="PROSITE" id="PS51459">
    <property type="entry name" value="FIDO"/>
    <property type="match status" value="1"/>
</dbReference>
<name>A0A1M6WLM4_9BURK</name>
<dbReference type="SUPFAM" id="SSF140931">
    <property type="entry name" value="Fic-like"/>
    <property type="match status" value="1"/>
</dbReference>
<dbReference type="InterPro" id="IPR036597">
    <property type="entry name" value="Fido-like_dom_sf"/>
</dbReference>
<feature type="domain" description="Fido" evidence="3">
    <location>
        <begin position="230"/>
        <end position="370"/>
    </location>
</feature>
<proteinExistence type="predicted"/>
<dbReference type="GO" id="GO:0005524">
    <property type="term" value="F:ATP binding"/>
    <property type="evidence" value="ECO:0007669"/>
    <property type="project" value="UniProtKB-KW"/>
</dbReference>
<dbReference type="RefSeq" id="WP_073431966.1">
    <property type="nucleotide sequence ID" value="NZ_CADFGY010000042.1"/>
</dbReference>
<dbReference type="Pfam" id="PF02661">
    <property type="entry name" value="Fic"/>
    <property type="match status" value="1"/>
</dbReference>
<evidence type="ECO:0000256" key="1">
    <source>
        <dbReference type="PIRSR" id="PIRSR640198-2"/>
    </source>
</evidence>
<dbReference type="InterPro" id="IPR003812">
    <property type="entry name" value="Fido"/>
</dbReference>
<evidence type="ECO:0000313" key="4">
    <source>
        <dbReference type="EMBL" id="SHK94581.1"/>
    </source>
</evidence>
<reference evidence="4 5" key="1">
    <citation type="submission" date="2016-11" db="EMBL/GenBank/DDBJ databases">
        <authorList>
            <person name="Jaros S."/>
            <person name="Januszkiewicz K."/>
            <person name="Wedrychowicz H."/>
        </authorList>
    </citation>
    <scope>NUCLEOTIDE SEQUENCE [LARGE SCALE GENOMIC DNA]</scope>
    <source>
        <strain evidence="4 5">LMG 20594</strain>
    </source>
</reference>
<evidence type="ECO:0000313" key="5">
    <source>
        <dbReference type="Proteomes" id="UP000184395"/>
    </source>
</evidence>
<dbReference type="AlphaFoldDB" id="A0A1M6WLM4"/>
<gene>
    <name evidence="4" type="ORF">SAMN05192548_104723</name>
</gene>
<evidence type="ECO:0000259" key="3">
    <source>
        <dbReference type="PROSITE" id="PS51459"/>
    </source>
</evidence>
<organism evidence="4 5">
    <name type="scientific">Paraburkholderia terricola</name>
    <dbReference type="NCBI Taxonomy" id="169427"/>
    <lineage>
        <taxon>Bacteria</taxon>
        <taxon>Pseudomonadati</taxon>
        <taxon>Pseudomonadota</taxon>
        <taxon>Betaproteobacteria</taxon>
        <taxon>Burkholderiales</taxon>
        <taxon>Burkholderiaceae</taxon>
        <taxon>Paraburkholderia</taxon>
    </lineage>
</organism>
<feature type="binding site" evidence="1">
    <location>
        <begin position="313"/>
        <end position="320"/>
    </location>
    <ligand>
        <name>ATP</name>
        <dbReference type="ChEBI" id="CHEBI:30616"/>
    </ligand>
</feature>
<dbReference type="InterPro" id="IPR040198">
    <property type="entry name" value="Fido_containing"/>
</dbReference>
<sequence length="471" mass="52701">MNSNGIKQELDLIEQLIAASAEGQGVRALAAAVAARGRTMPRRTLQRRLDGLLEAGRIGSEGAGRALVYTRVPAASDAVLPAQPTGSASTASEAYVPVSSDGLEVRAEVNRPLHERRPVGYNRAFLERYRPNQDAYLSQSQRERLHEWGRTSADARPAGIYARDIMGRLLIDLSWASSRLEGNTYTRLDTVRLIEQGQIAEGKDAQETQMILNHKAAIEMIVESADEVGFNPFTVLNLHAILSDNLMSDPFASGRLRVREVEISGTVFFPLAVPKQIAECFEALLNKAAQIDDPFEQAFFSMVHLPYLQPFEDVNKRVSRLAANIPLIRENLCPLSFVDVPRKAYIEGTLGVYETNRVDLLRDVFMWAYERSCQRYLAIRQSIGEPDAFRLKYRNALIQVVQEVIRGGLAGSRSEIETLARERVSAGDLSSFVDAIQSDLDHLYPGNVARYRLRLSEFEHWPFKRAETALR</sequence>
<feature type="site" description="Important for autoinhibition of adenylyltransferase activity" evidence="2">
    <location>
        <position position="181"/>
    </location>
</feature>
<dbReference type="Gene3D" id="1.10.3290.10">
    <property type="entry name" value="Fido-like domain"/>
    <property type="match status" value="1"/>
</dbReference>
<dbReference type="Proteomes" id="UP000184395">
    <property type="component" value="Unassembled WGS sequence"/>
</dbReference>
<keyword evidence="1" id="KW-0547">Nucleotide-binding</keyword>
<keyword evidence="1" id="KW-0067">ATP-binding</keyword>
<dbReference type="STRING" id="169427.SAMN05192548_104723"/>
<dbReference type="EMBL" id="FRAB01000047">
    <property type="protein sequence ID" value="SHK94581.1"/>
    <property type="molecule type" value="Genomic_DNA"/>
</dbReference>
<dbReference type="PANTHER" id="PTHR13504:SF38">
    <property type="entry name" value="FIDO DOMAIN-CONTAINING PROTEIN"/>
    <property type="match status" value="1"/>
</dbReference>
<accession>A0A1M6WLM4</accession>
<protein>
    <submittedName>
        <fullName evidence="4">Fic/DOC family protein</fullName>
    </submittedName>
</protein>